<evidence type="ECO:0000256" key="2">
    <source>
        <dbReference type="ARBA" id="ARBA00022714"/>
    </source>
</evidence>
<reference evidence="8" key="1">
    <citation type="submission" date="2018-05" db="EMBL/GenBank/DDBJ databases">
        <title>Zavarzinia sp. HR-AS.</title>
        <authorList>
            <person name="Lee Y."/>
            <person name="Jeon C.O."/>
        </authorList>
    </citation>
    <scope>NUCLEOTIDE SEQUENCE [LARGE SCALE GENOMIC DNA]</scope>
    <source>
        <strain evidence="8">DSM 1231</strain>
    </source>
</reference>
<dbReference type="CDD" id="cd03467">
    <property type="entry name" value="Rieske"/>
    <property type="match status" value="1"/>
</dbReference>
<gene>
    <name evidence="7" type="ORF">DKG75_00670</name>
</gene>
<keyword evidence="3" id="KW-0479">Metal-binding</keyword>
<dbReference type="InterPro" id="IPR036922">
    <property type="entry name" value="Rieske_2Fe-2S_sf"/>
</dbReference>
<keyword evidence="5" id="KW-0411">Iron-sulfur</keyword>
<dbReference type="InterPro" id="IPR001075">
    <property type="entry name" value="NIF_FeS_clus_asmbl_NifU_C"/>
</dbReference>
<dbReference type="InterPro" id="IPR017941">
    <property type="entry name" value="Rieske_2Fe-2S"/>
</dbReference>
<dbReference type="Gene3D" id="3.30.300.130">
    <property type="entry name" value="Fe-S cluster assembly (FSCA)"/>
    <property type="match status" value="1"/>
</dbReference>
<dbReference type="SUPFAM" id="SSF117916">
    <property type="entry name" value="Fe-S cluster assembly (FSCA) domain-like"/>
    <property type="match status" value="1"/>
</dbReference>
<dbReference type="Pfam" id="PF01106">
    <property type="entry name" value="NifU"/>
    <property type="match status" value="1"/>
</dbReference>
<proteinExistence type="inferred from homology"/>
<keyword evidence="4" id="KW-0408">Iron</keyword>
<dbReference type="PANTHER" id="PTHR11178:SF25">
    <property type="entry name" value="NIFU-LIKE PROTEIN 3, CHLOROPLASTIC"/>
    <property type="match status" value="1"/>
</dbReference>
<evidence type="ECO:0000256" key="4">
    <source>
        <dbReference type="ARBA" id="ARBA00023004"/>
    </source>
</evidence>
<feature type="domain" description="Rieske" evidence="6">
    <location>
        <begin position="189"/>
        <end position="283"/>
    </location>
</feature>
<comment type="similarity">
    <text evidence="1">Belongs to the NifU family.</text>
</comment>
<dbReference type="PROSITE" id="PS51296">
    <property type="entry name" value="RIESKE"/>
    <property type="match status" value="1"/>
</dbReference>
<protein>
    <recommendedName>
        <fullName evidence="6">Rieske domain-containing protein</fullName>
    </recommendedName>
</protein>
<sequence>MNALSPTPRDDLAGFVGDIARLQAVVESWAPAQQGAVQALRLAVEALHAEAFRRLIRALREDEAALAALKGALGDEVIYAVLRRLGVVKASLTERVQAALDEIRPMLAGHGGDVELVAVRPPAIEVRFLGACDHCPASALTFEAGVSKAVQDACPEITEVIQAKGSGGGGGEGLSFVSPFAAAAVGHWRPACALDEIPENGLHALTLDGERIILSRRGEAVTCFQNACAHLGLAFDGGTVAAGILTCPHHGFDYDLASGECLTAPEVQLLAHGVRVIGGRVEVRLAR</sequence>
<dbReference type="PANTHER" id="PTHR11178">
    <property type="entry name" value="IRON-SULFUR CLUSTER SCAFFOLD PROTEIN NFU-RELATED"/>
    <property type="match status" value="1"/>
</dbReference>
<keyword evidence="8" id="KW-1185">Reference proteome</keyword>
<name>A0A317ED38_9PROT</name>
<dbReference type="InterPro" id="IPR034904">
    <property type="entry name" value="FSCA_dom_sf"/>
</dbReference>
<dbReference type="OrthoDB" id="9800776at2"/>
<evidence type="ECO:0000313" key="8">
    <source>
        <dbReference type="Proteomes" id="UP000246077"/>
    </source>
</evidence>
<dbReference type="Pfam" id="PF00355">
    <property type="entry name" value="Rieske"/>
    <property type="match status" value="1"/>
</dbReference>
<dbReference type="GO" id="GO:0016226">
    <property type="term" value="P:iron-sulfur cluster assembly"/>
    <property type="evidence" value="ECO:0007669"/>
    <property type="project" value="InterPro"/>
</dbReference>
<dbReference type="Proteomes" id="UP000246077">
    <property type="component" value="Unassembled WGS sequence"/>
</dbReference>
<evidence type="ECO:0000256" key="5">
    <source>
        <dbReference type="ARBA" id="ARBA00023014"/>
    </source>
</evidence>
<dbReference type="GO" id="GO:0005506">
    <property type="term" value="F:iron ion binding"/>
    <property type="evidence" value="ECO:0007669"/>
    <property type="project" value="InterPro"/>
</dbReference>
<organism evidence="7 8">
    <name type="scientific">Zavarzinia compransoris</name>
    <dbReference type="NCBI Taxonomy" id="1264899"/>
    <lineage>
        <taxon>Bacteria</taxon>
        <taxon>Pseudomonadati</taxon>
        <taxon>Pseudomonadota</taxon>
        <taxon>Alphaproteobacteria</taxon>
        <taxon>Rhodospirillales</taxon>
        <taxon>Zavarziniaceae</taxon>
        <taxon>Zavarzinia</taxon>
    </lineage>
</organism>
<keyword evidence="2" id="KW-0001">2Fe-2S</keyword>
<dbReference type="EMBL" id="QGLF01000001">
    <property type="protein sequence ID" value="PWR24060.1"/>
    <property type="molecule type" value="Genomic_DNA"/>
</dbReference>
<accession>A0A317ED38</accession>
<dbReference type="AlphaFoldDB" id="A0A317ED38"/>
<dbReference type="RefSeq" id="WP_109920092.1">
    <property type="nucleotide sequence ID" value="NZ_QGLF01000001.1"/>
</dbReference>
<evidence type="ECO:0000313" key="7">
    <source>
        <dbReference type="EMBL" id="PWR24060.1"/>
    </source>
</evidence>
<evidence type="ECO:0000256" key="1">
    <source>
        <dbReference type="ARBA" id="ARBA00006420"/>
    </source>
</evidence>
<dbReference type="Gene3D" id="2.102.10.10">
    <property type="entry name" value="Rieske [2Fe-2S] iron-sulphur domain"/>
    <property type="match status" value="1"/>
</dbReference>
<comment type="caution">
    <text evidence="7">The sequence shown here is derived from an EMBL/GenBank/DDBJ whole genome shotgun (WGS) entry which is preliminary data.</text>
</comment>
<dbReference type="GO" id="GO:0051537">
    <property type="term" value="F:2 iron, 2 sulfur cluster binding"/>
    <property type="evidence" value="ECO:0007669"/>
    <property type="project" value="UniProtKB-KW"/>
</dbReference>
<evidence type="ECO:0000259" key="6">
    <source>
        <dbReference type="PROSITE" id="PS51296"/>
    </source>
</evidence>
<evidence type="ECO:0000256" key="3">
    <source>
        <dbReference type="ARBA" id="ARBA00022723"/>
    </source>
</evidence>
<dbReference type="SUPFAM" id="SSF50022">
    <property type="entry name" value="ISP domain"/>
    <property type="match status" value="1"/>
</dbReference>